<sequence length="74" mass="8703">MFIIPSLFEPCGLTQELNNALKRAFDYYTRNPENWRKLVQNIMRLDFSWDSSAQQYEELYEKAVIKARAAANLA</sequence>
<organism evidence="3 4">
    <name type="scientific">Platanthera zijinensis</name>
    <dbReference type="NCBI Taxonomy" id="2320716"/>
    <lineage>
        <taxon>Eukaryota</taxon>
        <taxon>Viridiplantae</taxon>
        <taxon>Streptophyta</taxon>
        <taxon>Embryophyta</taxon>
        <taxon>Tracheophyta</taxon>
        <taxon>Spermatophyta</taxon>
        <taxon>Magnoliopsida</taxon>
        <taxon>Liliopsida</taxon>
        <taxon>Asparagales</taxon>
        <taxon>Orchidaceae</taxon>
        <taxon>Orchidoideae</taxon>
        <taxon>Orchideae</taxon>
        <taxon>Orchidinae</taxon>
        <taxon>Platanthera</taxon>
    </lineage>
</organism>
<evidence type="ECO:0000313" key="3">
    <source>
        <dbReference type="EMBL" id="KAK8948411.1"/>
    </source>
</evidence>
<evidence type="ECO:0000256" key="1">
    <source>
        <dbReference type="ARBA" id="ARBA00001478"/>
    </source>
</evidence>
<dbReference type="Gene3D" id="3.40.50.2000">
    <property type="entry name" value="Glycogen Phosphorylase B"/>
    <property type="match status" value="1"/>
</dbReference>
<evidence type="ECO:0000256" key="2">
    <source>
        <dbReference type="ARBA" id="ARBA00012588"/>
    </source>
</evidence>
<dbReference type="AlphaFoldDB" id="A0AAP0BSE8"/>
<evidence type="ECO:0000313" key="4">
    <source>
        <dbReference type="Proteomes" id="UP001418222"/>
    </source>
</evidence>
<dbReference type="EC" id="2.4.1.21" evidence="2"/>
<comment type="caution">
    <text evidence="3">The sequence shown here is derived from an EMBL/GenBank/DDBJ whole genome shotgun (WGS) entry which is preliminary data.</text>
</comment>
<dbReference type="Proteomes" id="UP001418222">
    <property type="component" value="Unassembled WGS sequence"/>
</dbReference>
<dbReference type="SUPFAM" id="SSF53756">
    <property type="entry name" value="UDP-Glycosyltransferase/glycogen phosphorylase"/>
    <property type="match status" value="1"/>
</dbReference>
<dbReference type="EMBL" id="JBBWWQ010000004">
    <property type="protein sequence ID" value="KAK8948411.1"/>
    <property type="molecule type" value="Genomic_DNA"/>
</dbReference>
<gene>
    <name evidence="3" type="ORF">KSP39_PZI005290</name>
</gene>
<dbReference type="GO" id="GO:0009011">
    <property type="term" value="F:alpha-1,4-glucan glucosyltransferase (ADP-glucose donor) activity"/>
    <property type="evidence" value="ECO:0007669"/>
    <property type="project" value="UniProtKB-EC"/>
</dbReference>
<name>A0AAP0BSE8_9ASPA</name>
<dbReference type="PANTHER" id="PTHR46083">
    <property type="match status" value="1"/>
</dbReference>
<protein>
    <recommendedName>
        <fullName evidence="2">starch synthase</fullName>
        <ecNumber evidence="2">2.4.1.21</ecNumber>
    </recommendedName>
</protein>
<reference evidence="3 4" key="1">
    <citation type="journal article" date="2022" name="Nat. Plants">
        <title>Genomes of leafy and leafless Platanthera orchids illuminate the evolution of mycoheterotrophy.</title>
        <authorList>
            <person name="Li M.H."/>
            <person name="Liu K.W."/>
            <person name="Li Z."/>
            <person name="Lu H.C."/>
            <person name="Ye Q.L."/>
            <person name="Zhang D."/>
            <person name="Wang J.Y."/>
            <person name="Li Y.F."/>
            <person name="Zhong Z.M."/>
            <person name="Liu X."/>
            <person name="Yu X."/>
            <person name="Liu D.K."/>
            <person name="Tu X.D."/>
            <person name="Liu B."/>
            <person name="Hao Y."/>
            <person name="Liao X.Y."/>
            <person name="Jiang Y.T."/>
            <person name="Sun W.H."/>
            <person name="Chen J."/>
            <person name="Chen Y.Q."/>
            <person name="Ai Y."/>
            <person name="Zhai J.W."/>
            <person name="Wu S.S."/>
            <person name="Zhou Z."/>
            <person name="Hsiao Y.Y."/>
            <person name="Wu W.L."/>
            <person name="Chen Y.Y."/>
            <person name="Lin Y.F."/>
            <person name="Hsu J.L."/>
            <person name="Li C.Y."/>
            <person name="Wang Z.W."/>
            <person name="Zhao X."/>
            <person name="Zhong W.Y."/>
            <person name="Ma X.K."/>
            <person name="Ma L."/>
            <person name="Huang J."/>
            <person name="Chen G.Z."/>
            <person name="Huang M.Z."/>
            <person name="Huang L."/>
            <person name="Peng D.H."/>
            <person name="Luo Y.B."/>
            <person name="Zou S.Q."/>
            <person name="Chen S.P."/>
            <person name="Lan S."/>
            <person name="Tsai W.C."/>
            <person name="Van de Peer Y."/>
            <person name="Liu Z.J."/>
        </authorList>
    </citation>
    <scope>NUCLEOTIDE SEQUENCE [LARGE SCALE GENOMIC DNA]</scope>
    <source>
        <strain evidence="3">Lor287</strain>
    </source>
</reference>
<accession>A0AAP0BSE8</accession>
<comment type="catalytic activity">
    <reaction evidence="1">
        <text>[(1-&gt;4)-alpha-D-glucosyl](n) + ADP-alpha-D-glucose = [(1-&gt;4)-alpha-D-glucosyl](n+1) + ADP + H(+)</text>
        <dbReference type="Rhea" id="RHEA:18189"/>
        <dbReference type="Rhea" id="RHEA-COMP:9584"/>
        <dbReference type="Rhea" id="RHEA-COMP:9587"/>
        <dbReference type="ChEBI" id="CHEBI:15378"/>
        <dbReference type="ChEBI" id="CHEBI:15444"/>
        <dbReference type="ChEBI" id="CHEBI:57498"/>
        <dbReference type="ChEBI" id="CHEBI:456216"/>
        <dbReference type="EC" id="2.4.1.21"/>
    </reaction>
</comment>
<proteinExistence type="predicted"/>
<keyword evidence="4" id="KW-1185">Reference proteome</keyword>
<dbReference type="PANTHER" id="PTHR46083:SF2">
    <property type="entry name" value="STARCH SYNTHASE 4, CHLOROPLASTIC_AMYLOPLASTIC-RELATED"/>
    <property type="match status" value="1"/>
</dbReference>